<dbReference type="GO" id="GO:0097367">
    <property type="term" value="F:carbohydrate derivative binding"/>
    <property type="evidence" value="ECO:0007669"/>
    <property type="project" value="InterPro"/>
</dbReference>
<accession>A0A6J4ULZ7</accession>
<dbReference type="Pfam" id="PF00342">
    <property type="entry name" value="PGI"/>
    <property type="match status" value="1"/>
</dbReference>
<dbReference type="CDD" id="cd05015">
    <property type="entry name" value="SIS_PGI_1"/>
    <property type="match status" value="1"/>
</dbReference>
<dbReference type="CDD" id="cd05016">
    <property type="entry name" value="SIS_PGI_2"/>
    <property type="match status" value="1"/>
</dbReference>
<dbReference type="UniPathway" id="UPA00138"/>
<evidence type="ECO:0000256" key="3">
    <source>
        <dbReference type="ARBA" id="ARBA00022490"/>
    </source>
</evidence>
<evidence type="ECO:0000256" key="5">
    <source>
        <dbReference type="ARBA" id="ARBA00023235"/>
    </source>
</evidence>
<dbReference type="FunFam" id="3.40.50.10490:FF:000016">
    <property type="entry name" value="Glucose-6-phosphate isomerase"/>
    <property type="match status" value="1"/>
</dbReference>
<dbReference type="GO" id="GO:0048029">
    <property type="term" value="F:monosaccharide binding"/>
    <property type="evidence" value="ECO:0007669"/>
    <property type="project" value="TreeGrafter"/>
</dbReference>
<keyword evidence="3 6" id="KW-0963">Cytoplasm</keyword>
<evidence type="ECO:0000256" key="2">
    <source>
        <dbReference type="ARBA" id="ARBA00022432"/>
    </source>
</evidence>
<comment type="pathway">
    <text evidence="6 7">Carbohydrate degradation; glycolysis; D-glyceraldehyde 3-phosphate and glycerone phosphate from D-glucose: step 2/4.</text>
</comment>
<dbReference type="GO" id="GO:0051156">
    <property type="term" value="P:glucose 6-phosphate metabolic process"/>
    <property type="evidence" value="ECO:0007669"/>
    <property type="project" value="TreeGrafter"/>
</dbReference>
<dbReference type="GO" id="GO:0006096">
    <property type="term" value="P:glycolytic process"/>
    <property type="evidence" value="ECO:0007669"/>
    <property type="project" value="UniProtKB-UniRule"/>
</dbReference>
<dbReference type="SUPFAM" id="SSF53697">
    <property type="entry name" value="SIS domain"/>
    <property type="match status" value="1"/>
</dbReference>
<feature type="active site" evidence="6">
    <location>
        <position position="442"/>
    </location>
</feature>
<evidence type="ECO:0000256" key="7">
    <source>
        <dbReference type="RuleBase" id="RU000612"/>
    </source>
</evidence>
<evidence type="ECO:0000256" key="4">
    <source>
        <dbReference type="ARBA" id="ARBA00023152"/>
    </source>
</evidence>
<dbReference type="InterPro" id="IPR001672">
    <property type="entry name" value="G6P_Isomerase"/>
</dbReference>
<dbReference type="GO" id="GO:0004347">
    <property type="term" value="F:glucose-6-phosphate isomerase activity"/>
    <property type="evidence" value="ECO:0007669"/>
    <property type="project" value="UniProtKB-UniRule"/>
</dbReference>
<keyword evidence="2 6" id="KW-0312">Gluconeogenesis</keyword>
<evidence type="ECO:0000256" key="6">
    <source>
        <dbReference type="HAMAP-Rule" id="MF_00473"/>
    </source>
</evidence>
<evidence type="ECO:0000313" key="8">
    <source>
        <dbReference type="EMBL" id="CAA9552812.1"/>
    </source>
</evidence>
<reference evidence="8" key="1">
    <citation type="submission" date="2020-02" db="EMBL/GenBank/DDBJ databases">
        <authorList>
            <person name="Meier V. D."/>
        </authorList>
    </citation>
    <scope>NUCLEOTIDE SEQUENCE</scope>
    <source>
        <strain evidence="8">AVDCRST_MAG87</strain>
    </source>
</reference>
<sequence length="475" mass="50694">MASENRTSGLVIDYRNATATAVGEEHGVSATDLDDIAPKVADEHARIGQEHDSGVQKWQDLPDNTELADEIVTFAGDVRDRFSDFILIGIGGSSLGAIATIGALGHPFRNLLPPDQREGPRFFVLDNPDPEKVAATLETVNLESTLVNVVSKSGQTAETAANFLVVRDALHRAVGPDKARDQIVATTDPAEGLLRQLSDQEGYRTFPVPPGVDGRQTVLSAVGLLPAAIAGVDVHGMLAGAAAMRERATSSDVRENPAYLLAALSVLADTKHHKPMLVTMPYADALYGIADWFRQLWAESLGKKLSVNGSVVNAGQTPIKALGAIDQHSQIQLYTEGPNDKLIQLIAVGGYRDTVAIPDPPGSMPELGYFTGGELGQLLDRERLATSWALTGAQRPNLTITTPSIDAFALGEFFYLLQLQTVMAGALYDVNPFGQPGVEAGKNATYALMGRSGYEALKAELLTEPENARAYINDA</sequence>
<gene>
    <name evidence="6" type="primary">pgi</name>
    <name evidence="8" type="ORF">AVDCRST_MAG87-996</name>
</gene>
<comment type="function">
    <text evidence="6">Catalyzes the reversible isomerization of glucose-6-phosphate to fructose-6-phosphate.</text>
</comment>
<dbReference type="Gene3D" id="3.40.50.10490">
    <property type="entry name" value="Glucose-6-phosphate isomerase like protein, domain 1"/>
    <property type="match status" value="2"/>
</dbReference>
<feature type="active site" evidence="6">
    <location>
        <position position="328"/>
    </location>
</feature>
<proteinExistence type="inferred from homology"/>
<protein>
    <recommendedName>
        <fullName evidence="6">Glucose-6-phosphate isomerase</fullName>
        <shortName evidence="6">GPI</shortName>
        <ecNumber evidence="6">5.3.1.9</ecNumber>
    </recommendedName>
    <alternativeName>
        <fullName evidence="6">Phosphoglucose isomerase</fullName>
        <shortName evidence="6">PGI</shortName>
    </alternativeName>
    <alternativeName>
        <fullName evidence="6">Phosphohexose isomerase</fullName>
        <shortName evidence="6">PHI</shortName>
    </alternativeName>
</protein>
<dbReference type="InterPro" id="IPR046348">
    <property type="entry name" value="SIS_dom_sf"/>
</dbReference>
<keyword evidence="5 6" id="KW-0413">Isomerase</keyword>
<dbReference type="PANTHER" id="PTHR11469:SF1">
    <property type="entry name" value="GLUCOSE-6-PHOSPHATE ISOMERASE"/>
    <property type="match status" value="1"/>
</dbReference>
<name>A0A6J4ULZ7_9BACT</name>
<keyword evidence="4 6" id="KW-0324">Glycolysis</keyword>
<dbReference type="GO" id="GO:0005829">
    <property type="term" value="C:cytosol"/>
    <property type="evidence" value="ECO:0007669"/>
    <property type="project" value="TreeGrafter"/>
</dbReference>
<feature type="active site" description="Proton donor" evidence="6">
    <location>
        <position position="299"/>
    </location>
</feature>
<dbReference type="HAMAP" id="MF_00473">
    <property type="entry name" value="G6P_isomerase"/>
    <property type="match status" value="1"/>
</dbReference>
<organism evidence="8">
    <name type="scientific">uncultured Thermomicrobiales bacterium</name>
    <dbReference type="NCBI Taxonomy" id="1645740"/>
    <lineage>
        <taxon>Bacteria</taxon>
        <taxon>Pseudomonadati</taxon>
        <taxon>Thermomicrobiota</taxon>
        <taxon>Thermomicrobia</taxon>
        <taxon>Thermomicrobiales</taxon>
        <taxon>environmental samples</taxon>
    </lineage>
</organism>
<dbReference type="InterPro" id="IPR035482">
    <property type="entry name" value="SIS_PGI_2"/>
</dbReference>
<dbReference type="AlphaFoldDB" id="A0A6J4ULZ7"/>
<dbReference type="GO" id="GO:0006094">
    <property type="term" value="P:gluconeogenesis"/>
    <property type="evidence" value="ECO:0007669"/>
    <property type="project" value="UniProtKB-UniRule"/>
</dbReference>
<evidence type="ECO:0000256" key="1">
    <source>
        <dbReference type="ARBA" id="ARBA00006604"/>
    </source>
</evidence>
<dbReference type="EMBL" id="CADCWJ010000234">
    <property type="protein sequence ID" value="CAA9552812.1"/>
    <property type="molecule type" value="Genomic_DNA"/>
</dbReference>
<dbReference type="PRINTS" id="PR00662">
    <property type="entry name" value="G6PISOMERASE"/>
</dbReference>
<comment type="pathway">
    <text evidence="6">Carbohydrate biosynthesis; gluconeogenesis.</text>
</comment>
<dbReference type="PROSITE" id="PS51463">
    <property type="entry name" value="P_GLUCOSE_ISOMERASE_3"/>
    <property type="match status" value="1"/>
</dbReference>
<dbReference type="EC" id="5.3.1.9" evidence="6"/>
<comment type="subcellular location">
    <subcellularLocation>
        <location evidence="6">Cytoplasm</location>
    </subcellularLocation>
</comment>
<dbReference type="InterPro" id="IPR035476">
    <property type="entry name" value="SIS_PGI_1"/>
</dbReference>
<comment type="catalytic activity">
    <reaction evidence="6 7">
        <text>alpha-D-glucose 6-phosphate = beta-D-fructose 6-phosphate</text>
        <dbReference type="Rhea" id="RHEA:11816"/>
        <dbReference type="ChEBI" id="CHEBI:57634"/>
        <dbReference type="ChEBI" id="CHEBI:58225"/>
        <dbReference type="EC" id="5.3.1.9"/>
    </reaction>
</comment>
<dbReference type="UniPathway" id="UPA00109">
    <property type="reaction ID" value="UER00181"/>
</dbReference>
<comment type="similarity">
    <text evidence="1 6 7">Belongs to the GPI family.</text>
</comment>
<dbReference type="PANTHER" id="PTHR11469">
    <property type="entry name" value="GLUCOSE-6-PHOSPHATE ISOMERASE"/>
    <property type="match status" value="1"/>
</dbReference>